<dbReference type="AlphaFoldDB" id="A0A1U7H2H7"/>
<gene>
    <name evidence="2" type="ORF">NIES592_03995</name>
</gene>
<organism evidence="2 3">
    <name type="scientific">Fischerella major NIES-592</name>
    <dbReference type="NCBI Taxonomy" id="210994"/>
    <lineage>
        <taxon>Bacteria</taxon>
        <taxon>Bacillati</taxon>
        <taxon>Cyanobacteriota</taxon>
        <taxon>Cyanophyceae</taxon>
        <taxon>Nostocales</taxon>
        <taxon>Hapalosiphonaceae</taxon>
        <taxon>Fischerella</taxon>
    </lineage>
</organism>
<protein>
    <recommendedName>
        <fullName evidence="1">S-adenosylmethionine-dependent methyltransferase Rv2258c-like winged HTH domain-containing protein</fullName>
    </recommendedName>
</protein>
<proteinExistence type="predicted"/>
<comment type="caution">
    <text evidence="2">The sequence shown here is derived from an EMBL/GenBank/DDBJ whole genome shotgun (WGS) entry which is preliminary data.</text>
</comment>
<dbReference type="EMBL" id="MRCA01000002">
    <property type="protein sequence ID" value="OKH15275.1"/>
    <property type="molecule type" value="Genomic_DNA"/>
</dbReference>
<feature type="domain" description="S-adenosylmethionine-dependent methyltransferase Rv2258c-like winged HTH" evidence="1">
    <location>
        <begin position="4"/>
        <end position="33"/>
    </location>
</feature>
<keyword evidence="3" id="KW-1185">Reference proteome</keyword>
<evidence type="ECO:0000313" key="3">
    <source>
        <dbReference type="Proteomes" id="UP000186391"/>
    </source>
</evidence>
<evidence type="ECO:0000259" key="1">
    <source>
        <dbReference type="Pfam" id="PF21320"/>
    </source>
</evidence>
<dbReference type="InterPro" id="IPR048711">
    <property type="entry name" value="WHD_Rv2258c"/>
</dbReference>
<dbReference type="Proteomes" id="UP000186391">
    <property type="component" value="Unassembled WGS sequence"/>
</dbReference>
<name>A0A1U7H2H7_9CYAN</name>
<reference evidence="2 3" key="1">
    <citation type="submission" date="2016-11" db="EMBL/GenBank/DDBJ databases">
        <title>Draft Genome Sequences of Nine Cyanobacterial Strains from Diverse Habitats.</title>
        <authorList>
            <person name="Zhu T."/>
            <person name="Hou S."/>
            <person name="Lu X."/>
            <person name="Hess W.R."/>
        </authorList>
    </citation>
    <scope>NUCLEOTIDE SEQUENCE [LARGE SCALE GENOMIC DNA]</scope>
    <source>
        <strain evidence="2 3">NIES-592</strain>
    </source>
</reference>
<sequence>MSKGAMVTGGILEYDPSDRTYLLPPEHALFLTRSADINMAATMQLFHQMYQTCHGTSGTN</sequence>
<evidence type="ECO:0000313" key="2">
    <source>
        <dbReference type="EMBL" id="OKH15275.1"/>
    </source>
</evidence>
<dbReference type="Pfam" id="PF21320">
    <property type="entry name" value="WHD_Rv2258c"/>
    <property type="match status" value="1"/>
</dbReference>
<accession>A0A1U7H2H7</accession>